<dbReference type="GO" id="GO:0004525">
    <property type="term" value="F:ribonuclease III activity"/>
    <property type="evidence" value="ECO:0007669"/>
    <property type="project" value="InterPro"/>
</dbReference>
<evidence type="ECO:0000256" key="3">
    <source>
        <dbReference type="ARBA" id="ARBA00022842"/>
    </source>
</evidence>
<dbReference type="Pfam" id="PF00636">
    <property type="entry name" value="Ribonuclease_3"/>
    <property type="match status" value="1"/>
</dbReference>
<evidence type="ECO:0000256" key="2">
    <source>
        <dbReference type="ARBA" id="ARBA00022801"/>
    </source>
</evidence>
<dbReference type="InterPro" id="IPR000999">
    <property type="entry name" value="RNase_III_dom"/>
</dbReference>
<sequence length="328" mass="36448">MTTNGKSGDKAGAGAKRPLAGDASNDNPKKRMAFDISANRSTAPNLYETNARSPPQDIPALPAIRDPANVQAVFTHPSATKYRKYSYNRLEFYGDAVIELAATDLVWDTYPELNDGRLSQVRETLVNNGRLASFSMWYGFDKRLQRNCMEEWKEAAWVKVLGDVFEAYIGALAIEDRGTNSTRAQEWLRELWKPLLLDSDAFFEEDEQLQEQVKSEANRLFAPSASGLKASYKDIKQSMKNKAQQNFCVGLYLDGSIDGSGYNDLELGVGEGQSKKIARARAAKNALARAKTDPALKKLTEKTEKFLAERVAAREKAEAEAKTKTEGE</sequence>
<dbReference type="Pfam" id="PF00035">
    <property type="entry name" value="dsrm"/>
    <property type="match status" value="1"/>
</dbReference>
<dbReference type="GO" id="GO:0046872">
    <property type="term" value="F:metal ion binding"/>
    <property type="evidence" value="ECO:0007669"/>
    <property type="project" value="UniProtKB-KW"/>
</dbReference>
<dbReference type="GO" id="GO:0005737">
    <property type="term" value="C:cytoplasm"/>
    <property type="evidence" value="ECO:0007669"/>
    <property type="project" value="TreeGrafter"/>
</dbReference>
<dbReference type="SMART" id="SM00535">
    <property type="entry name" value="RIBOc"/>
    <property type="match status" value="1"/>
</dbReference>
<evidence type="ECO:0000256" key="4">
    <source>
        <dbReference type="ARBA" id="ARBA00022884"/>
    </source>
</evidence>
<dbReference type="PROSITE" id="PS50142">
    <property type="entry name" value="RNASE_3_2"/>
    <property type="match status" value="1"/>
</dbReference>
<dbReference type="PANTHER" id="PTHR14950:SF37">
    <property type="entry name" value="ENDORIBONUCLEASE DICER"/>
    <property type="match status" value="1"/>
</dbReference>
<gene>
    <name evidence="9" type="ORF">MPH_06910</name>
</gene>
<evidence type="ECO:0000313" key="9">
    <source>
        <dbReference type="EMBL" id="EKG15944.1"/>
    </source>
</evidence>
<dbReference type="CDD" id="cd00593">
    <property type="entry name" value="RIBOc"/>
    <property type="match status" value="1"/>
</dbReference>
<evidence type="ECO:0000259" key="8">
    <source>
        <dbReference type="PROSITE" id="PS50142"/>
    </source>
</evidence>
<dbReference type="EMBL" id="AHHD01000288">
    <property type="protein sequence ID" value="EKG15944.1"/>
    <property type="molecule type" value="Genomic_DNA"/>
</dbReference>
<dbReference type="Gene3D" id="3.30.160.20">
    <property type="match status" value="1"/>
</dbReference>
<evidence type="ECO:0000256" key="6">
    <source>
        <dbReference type="SAM" id="MobiDB-lite"/>
    </source>
</evidence>
<keyword evidence="3" id="KW-0460">Magnesium</keyword>
<reference evidence="9 10" key="1">
    <citation type="journal article" date="2012" name="BMC Genomics">
        <title>Tools to kill: Genome of one of the most destructive plant pathogenic fungi Macrophomina phaseolina.</title>
        <authorList>
            <person name="Islam M.S."/>
            <person name="Haque M.S."/>
            <person name="Islam M.M."/>
            <person name="Emdad E.M."/>
            <person name="Halim A."/>
            <person name="Hossen Q.M.M."/>
            <person name="Hossain M.Z."/>
            <person name="Ahmed B."/>
            <person name="Rahim S."/>
            <person name="Rahman M.S."/>
            <person name="Alam M.M."/>
            <person name="Hou S."/>
            <person name="Wan X."/>
            <person name="Saito J.A."/>
            <person name="Alam M."/>
        </authorList>
    </citation>
    <scope>NUCLEOTIDE SEQUENCE [LARGE SCALE GENOMIC DNA]</scope>
    <source>
        <strain evidence="9 10">MS6</strain>
    </source>
</reference>
<dbReference type="PANTHER" id="PTHR14950">
    <property type="entry name" value="DICER-RELATED"/>
    <property type="match status" value="1"/>
</dbReference>
<proteinExistence type="predicted"/>
<dbReference type="eggNOG" id="KOG1817">
    <property type="taxonomic scope" value="Eukaryota"/>
</dbReference>
<feature type="domain" description="DRBM" evidence="7">
    <location>
        <begin position="204"/>
        <end position="292"/>
    </location>
</feature>
<evidence type="ECO:0000256" key="5">
    <source>
        <dbReference type="PROSITE-ProRule" id="PRU00266"/>
    </source>
</evidence>
<dbReference type="GO" id="GO:0003723">
    <property type="term" value="F:RNA binding"/>
    <property type="evidence" value="ECO:0007669"/>
    <property type="project" value="UniProtKB-UniRule"/>
</dbReference>
<dbReference type="InParanoid" id="K2S0C8"/>
<evidence type="ECO:0000259" key="7">
    <source>
        <dbReference type="PROSITE" id="PS50137"/>
    </source>
</evidence>
<dbReference type="FunCoup" id="K2S0C8">
    <property type="interactions" value="217"/>
</dbReference>
<feature type="domain" description="RNase III" evidence="8">
    <location>
        <begin position="70"/>
        <end position="177"/>
    </location>
</feature>
<keyword evidence="2" id="KW-0378">Hydrolase</keyword>
<comment type="caution">
    <text evidence="9">The sequence shown here is derived from an EMBL/GenBank/DDBJ whole genome shotgun (WGS) entry which is preliminary data.</text>
</comment>
<dbReference type="GO" id="GO:0030422">
    <property type="term" value="P:siRNA processing"/>
    <property type="evidence" value="ECO:0007669"/>
    <property type="project" value="TreeGrafter"/>
</dbReference>
<dbReference type="STRING" id="1126212.K2S0C8"/>
<dbReference type="Gene3D" id="1.10.1520.10">
    <property type="entry name" value="Ribonuclease III domain"/>
    <property type="match status" value="1"/>
</dbReference>
<dbReference type="GO" id="GO:0005634">
    <property type="term" value="C:nucleus"/>
    <property type="evidence" value="ECO:0007669"/>
    <property type="project" value="TreeGrafter"/>
</dbReference>
<evidence type="ECO:0000313" key="10">
    <source>
        <dbReference type="Proteomes" id="UP000007129"/>
    </source>
</evidence>
<dbReference type="PROSITE" id="PS50137">
    <property type="entry name" value="DS_RBD"/>
    <property type="match status" value="1"/>
</dbReference>
<evidence type="ECO:0000256" key="1">
    <source>
        <dbReference type="ARBA" id="ARBA00022723"/>
    </source>
</evidence>
<keyword evidence="4 5" id="KW-0694">RNA-binding</keyword>
<dbReference type="SUPFAM" id="SSF69065">
    <property type="entry name" value="RNase III domain-like"/>
    <property type="match status" value="1"/>
</dbReference>
<dbReference type="InterPro" id="IPR014720">
    <property type="entry name" value="dsRBD_dom"/>
</dbReference>
<dbReference type="HOGENOM" id="CLU_048162_0_0_1"/>
<dbReference type="OrthoDB" id="2392202at2759"/>
<organism evidence="9 10">
    <name type="scientific">Macrophomina phaseolina (strain MS6)</name>
    <name type="common">Charcoal rot fungus</name>
    <dbReference type="NCBI Taxonomy" id="1126212"/>
    <lineage>
        <taxon>Eukaryota</taxon>
        <taxon>Fungi</taxon>
        <taxon>Dikarya</taxon>
        <taxon>Ascomycota</taxon>
        <taxon>Pezizomycotina</taxon>
        <taxon>Dothideomycetes</taxon>
        <taxon>Dothideomycetes incertae sedis</taxon>
        <taxon>Botryosphaeriales</taxon>
        <taxon>Botryosphaeriaceae</taxon>
        <taxon>Macrophomina</taxon>
    </lineage>
</organism>
<protein>
    <submittedName>
        <fullName evidence="9">Ribonuclease III</fullName>
    </submittedName>
</protein>
<dbReference type="Proteomes" id="UP000007129">
    <property type="component" value="Unassembled WGS sequence"/>
</dbReference>
<feature type="compositionally biased region" description="Polar residues" evidence="6">
    <location>
        <begin position="38"/>
        <end position="53"/>
    </location>
</feature>
<feature type="region of interest" description="Disordered" evidence="6">
    <location>
        <begin position="1"/>
        <end position="57"/>
    </location>
</feature>
<dbReference type="InterPro" id="IPR036389">
    <property type="entry name" value="RNase_III_sf"/>
</dbReference>
<name>K2S0C8_MACPH</name>
<keyword evidence="1" id="KW-0479">Metal-binding</keyword>
<dbReference type="SUPFAM" id="SSF54768">
    <property type="entry name" value="dsRNA-binding domain-like"/>
    <property type="match status" value="1"/>
</dbReference>
<accession>K2S0C8</accession>
<dbReference type="VEuPathDB" id="FungiDB:MPH_06910"/>
<dbReference type="AlphaFoldDB" id="K2S0C8"/>